<dbReference type="Gene3D" id="3.40.50.850">
    <property type="entry name" value="Isochorismatase-like"/>
    <property type="match status" value="1"/>
</dbReference>
<dbReference type="GO" id="GO:0016787">
    <property type="term" value="F:hydrolase activity"/>
    <property type="evidence" value="ECO:0007669"/>
    <property type="project" value="UniProtKB-KW"/>
</dbReference>
<dbReference type="AlphaFoldDB" id="A0A363NYH2"/>
<dbReference type="SUPFAM" id="SSF52499">
    <property type="entry name" value="Isochorismatase-like hydrolases"/>
    <property type="match status" value="1"/>
</dbReference>
<name>A0A363NYH2_9SPHI</name>
<comment type="caution">
    <text evidence="3">The sequence shown here is derived from an EMBL/GenBank/DDBJ whole genome shotgun (WGS) entry which is preliminary data.</text>
</comment>
<feature type="domain" description="Isochorismatase-like" evidence="2">
    <location>
        <begin position="4"/>
        <end position="149"/>
    </location>
</feature>
<dbReference type="PANTHER" id="PTHR43540:SF1">
    <property type="entry name" value="ISOCHORISMATASE HYDROLASE"/>
    <property type="match status" value="1"/>
</dbReference>
<evidence type="ECO:0000313" key="4">
    <source>
        <dbReference type="Proteomes" id="UP000250831"/>
    </source>
</evidence>
<evidence type="ECO:0000256" key="1">
    <source>
        <dbReference type="ARBA" id="ARBA00022801"/>
    </source>
</evidence>
<dbReference type="InterPro" id="IPR036380">
    <property type="entry name" value="Isochorismatase-like_sf"/>
</dbReference>
<dbReference type="CDD" id="cd01014">
    <property type="entry name" value="nicotinamidase_related"/>
    <property type="match status" value="1"/>
</dbReference>
<dbReference type="RefSeq" id="WP_108632094.1">
    <property type="nucleotide sequence ID" value="NZ_QCXX01000001.1"/>
</dbReference>
<organism evidence="3 4">
    <name type="scientific">Sphingobacterium athyrii</name>
    <dbReference type="NCBI Taxonomy" id="2152717"/>
    <lineage>
        <taxon>Bacteria</taxon>
        <taxon>Pseudomonadati</taxon>
        <taxon>Bacteroidota</taxon>
        <taxon>Sphingobacteriia</taxon>
        <taxon>Sphingobacteriales</taxon>
        <taxon>Sphingobacteriaceae</taxon>
        <taxon>Sphingobacterium</taxon>
    </lineage>
</organism>
<keyword evidence="4" id="KW-1185">Reference proteome</keyword>
<proteinExistence type="predicted"/>
<evidence type="ECO:0000259" key="2">
    <source>
        <dbReference type="Pfam" id="PF00857"/>
    </source>
</evidence>
<evidence type="ECO:0000313" key="3">
    <source>
        <dbReference type="EMBL" id="PUV25787.1"/>
    </source>
</evidence>
<dbReference type="PANTHER" id="PTHR43540">
    <property type="entry name" value="PEROXYUREIDOACRYLATE/UREIDOACRYLATE AMIDOHYDROLASE-RELATED"/>
    <property type="match status" value="1"/>
</dbReference>
<gene>
    <name evidence="3" type="ORF">DCO56_02070</name>
</gene>
<accession>A0A363NYH2</accession>
<keyword evidence="1 3" id="KW-0378">Hydrolase</keyword>
<sequence length="184" mass="20419">MNTTALIVIDIQNEYFENGGMELVNPIAASLNAGKIINHFRERDAPIIHIQHISPDPAKMPFFIAGTVAVDIHSSVKPLVGEKVIKKHFPNSFRETELLDYLKNNQITELVVVGMMTHMCIDATTRAAVDFGFACTVIGDACATRDLEINDVTVKAEDVQHAFLAALEFFYAQIQTTETYLAHN</sequence>
<dbReference type="EMBL" id="QCXX01000001">
    <property type="protein sequence ID" value="PUV25787.1"/>
    <property type="molecule type" value="Genomic_DNA"/>
</dbReference>
<dbReference type="InterPro" id="IPR000868">
    <property type="entry name" value="Isochorismatase-like_dom"/>
</dbReference>
<dbReference type="Pfam" id="PF00857">
    <property type="entry name" value="Isochorismatase"/>
    <property type="match status" value="1"/>
</dbReference>
<reference evidence="3 4" key="1">
    <citation type="submission" date="2018-04" db="EMBL/GenBank/DDBJ databases">
        <title>Sphingobacterium sp. M46 Genome.</title>
        <authorList>
            <person name="Cheng J."/>
            <person name="Li Y."/>
        </authorList>
    </citation>
    <scope>NUCLEOTIDE SEQUENCE [LARGE SCALE GENOMIC DNA]</scope>
    <source>
        <strain evidence="3 4">M46</strain>
    </source>
</reference>
<dbReference type="Proteomes" id="UP000250831">
    <property type="component" value="Unassembled WGS sequence"/>
</dbReference>
<dbReference type="InterPro" id="IPR050272">
    <property type="entry name" value="Isochorismatase-like_hydrls"/>
</dbReference>
<dbReference type="OrthoDB" id="9791276at2"/>
<protein>
    <submittedName>
        <fullName evidence="3">Cysteine hydrolase</fullName>
    </submittedName>
</protein>